<dbReference type="PRINTS" id="PR00420">
    <property type="entry name" value="RNGMNOXGNASE"/>
</dbReference>
<keyword evidence="2" id="KW-0520">NAD</keyword>
<name>A0ABV3GT03_MICGL</name>
<evidence type="ECO:0000313" key="5">
    <source>
        <dbReference type="EMBL" id="MEV0974773.1"/>
    </source>
</evidence>
<evidence type="ECO:0000256" key="1">
    <source>
        <dbReference type="ARBA" id="ARBA00023002"/>
    </source>
</evidence>
<feature type="region of interest" description="Disordered" evidence="3">
    <location>
        <begin position="397"/>
        <end position="422"/>
    </location>
</feature>
<comment type="caution">
    <text evidence="5">The sequence shown here is derived from an EMBL/GenBank/DDBJ whole genome shotgun (WGS) entry which is preliminary data.</text>
</comment>
<dbReference type="PANTHER" id="PTHR43476">
    <property type="entry name" value="3-(3-HYDROXY-PHENYL)PROPIONATE/3-HYDROXYCINNAMIC ACID HYDROXYLASE"/>
    <property type="match status" value="1"/>
</dbReference>
<feature type="domain" description="FAD-binding" evidence="4">
    <location>
        <begin position="116"/>
        <end position="325"/>
    </location>
</feature>
<dbReference type="Gene3D" id="3.50.50.60">
    <property type="entry name" value="FAD/NAD(P)-binding domain"/>
    <property type="match status" value="1"/>
</dbReference>
<dbReference type="InterPro" id="IPR036188">
    <property type="entry name" value="FAD/NAD-bd_sf"/>
</dbReference>
<evidence type="ECO:0000259" key="4">
    <source>
        <dbReference type="Pfam" id="PF01494"/>
    </source>
</evidence>
<dbReference type="Pfam" id="PF01494">
    <property type="entry name" value="FAD_binding_3"/>
    <property type="match status" value="1"/>
</dbReference>
<dbReference type="Proteomes" id="UP001551675">
    <property type="component" value="Unassembled WGS sequence"/>
</dbReference>
<evidence type="ECO:0000256" key="3">
    <source>
        <dbReference type="SAM" id="MobiDB-lite"/>
    </source>
</evidence>
<dbReference type="Gene3D" id="3.30.9.20">
    <property type="match status" value="1"/>
</dbReference>
<organism evidence="5 6">
    <name type="scientific">Microtetraspora glauca</name>
    <dbReference type="NCBI Taxonomy" id="1996"/>
    <lineage>
        <taxon>Bacteria</taxon>
        <taxon>Bacillati</taxon>
        <taxon>Actinomycetota</taxon>
        <taxon>Actinomycetes</taxon>
        <taxon>Streptosporangiales</taxon>
        <taxon>Streptosporangiaceae</taxon>
        <taxon>Microtetraspora</taxon>
    </lineage>
</organism>
<reference evidence="5 6" key="1">
    <citation type="submission" date="2024-06" db="EMBL/GenBank/DDBJ databases">
        <title>The Natural Products Discovery Center: Release of the First 8490 Sequenced Strains for Exploring Actinobacteria Biosynthetic Diversity.</title>
        <authorList>
            <person name="Kalkreuter E."/>
            <person name="Kautsar S.A."/>
            <person name="Yang D."/>
            <person name="Bader C.D."/>
            <person name="Teijaro C.N."/>
            <person name="Fluegel L."/>
            <person name="Davis C.M."/>
            <person name="Simpson J.R."/>
            <person name="Lauterbach L."/>
            <person name="Steele A.D."/>
            <person name="Gui C."/>
            <person name="Meng S."/>
            <person name="Li G."/>
            <person name="Viehrig K."/>
            <person name="Ye F."/>
            <person name="Su P."/>
            <person name="Kiefer A.F."/>
            <person name="Nichols A."/>
            <person name="Cepeda A.J."/>
            <person name="Yan W."/>
            <person name="Fan B."/>
            <person name="Jiang Y."/>
            <person name="Adhikari A."/>
            <person name="Zheng C.-J."/>
            <person name="Schuster L."/>
            <person name="Cowan T.M."/>
            <person name="Smanski M.J."/>
            <person name="Chevrette M.G."/>
            <person name="De Carvalho L.P.S."/>
            <person name="Shen B."/>
        </authorList>
    </citation>
    <scope>NUCLEOTIDE SEQUENCE [LARGE SCALE GENOMIC DNA]</scope>
    <source>
        <strain evidence="5 6">NPDC050100</strain>
    </source>
</reference>
<dbReference type="PANTHER" id="PTHR43476:SF4">
    <property type="entry name" value="BLR0106 PROTEIN"/>
    <property type="match status" value="1"/>
</dbReference>
<dbReference type="SUPFAM" id="SSF51905">
    <property type="entry name" value="FAD/NAD(P)-binding domain"/>
    <property type="match status" value="1"/>
</dbReference>
<dbReference type="GO" id="GO:0004497">
    <property type="term" value="F:monooxygenase activity"/>
    <property type="evidence" value="ECO:0007669"/>
    <property type="project" value="UniProtKB-KW"/>
</dbReference>
<evidence type="ECO:0000313" key="6">
    <source>
        <dbReference type="Proteomes" id="UP001551675"/>
    </source>
</evidence>
<dbReference type="InterPro" id="IPR002938">
    <property type="entry name" value="FAD-bd"/>
</dbReference>
<proteinExistence type="predicted"/>
<dbReference type="InterPro" id="IPR050631">
    <property type="entry name" value="PheA/TfdB_FAD_monoxygenase"/>
</dbReference>
<protein>
    <submittedName>
        <fullName evidence="5">FAD-dependent monooxygenase</fullName>
    </submittedName>
</protein>
<keyword evidence="6" id="KW-1185">Reference proteome</keyword>
<gene>
    <name evidence="5" type="ORF">AB0I59_39795</name>
</gene>
<accession>A0ABV3GT03</accession>
<keyword evidence="1" id="KW-0560">Oxidoreductase</keyword>
<keyword evidence="5" id="KW-0503">Monooxygenase</keyword>
<dbReference type="RefSeq" id="WP_358141766.1">
    <property type="nucleotide sequence ID" value="NZ_JBFALK010000035.1"/>
</dbReference>
<evidence type="ECO:0000256" key="2">
    <source>
        <dbReference type="ARBA" id="ARBA00023027"/>
    </source>
</evidence>
<sequence>MKIACVGGGPASLYFSILMKRVDPSHDITVHERNPAGSTYGWGVTYWDGLLDYLHGADPESARTIEENSVHWDSWEMHVYDRATVATVAGEDWGEGFGIGRHQLLDILTERARSLGVHIEFEHEITDKDELADADLVVAGDGVNSLLRERHTDHFGSEITVGRNVYAWLGTTKVFRSFTFTFVETEHGWIWCYGYGFSKDHSTCVIECSPTTWKGLGLHQANKADSLALLEKLFADILDGHPLIAQAHTEDGTQWLNFRTLTNRTWYHDNLVLLGDAAHTTHYSIGAGTALALEDAAFLVNALHGETQLQAALARYDRERQAAIRLSLRAARYSARWYENLPRYVGLPPEQLFELLGQRRSPLLPHVPPRLYYRLGQAADQLYYLLGQAADQFRSLRNRGRRPDPGPHEPNTPGQPDEMITR</sequence>
<dbReference type="EMBL" id="JBFALK010000035">
    <property type="protein sequence ID" value="MEV0974773.1"/>
    <property type="molecule type" value="Genomic_DNA"/>
</dbReference>